<comment type="caution">
    <text evidence="2">The sequence shown here is derived from an EMBL/GenBank/DDBJ whole genome shotgun (WGS) entry which is preliminary data.</text>
</comment>
<name>A0ABT9U8M1_PAEHA</name>
<dbReference type="RefSeq" id="WP_307206171.1">
    <property type="nucleotide sequence ID" value="NZ_JAUSSU010000008.1"/>
</dbReference>
<proteinExistence type="predicted"/>
<evidence type="ECO:0000313" key="2">
    <source>
        <dbReference type="EMBL" id="MDQ0114794.1"/>
    </source>
</evidence>
<accession>A0ABT9U8M1</accession>
<organism evidence="2 3">
    <name type="scientific">Paenibacillus harenae</name>
    <dbReference type="NCBI Taxonomy" id="306543"/>
    <lineage>
        <taxon>Bacteria</taxon>
        <taxon>Bacillati</taxon>
        <taxon>Bacillota</taxon>
        <taxon>Bacilli</taxon>
        <taxon>Bacillales</taxon>
        <taxon>Paenibacillaceae</taxon>
        <taxon>Paenibacillus</taxon>
    </lineage>
</organism>
<evidence type="ECO:0000259" key="1">
    <source>
        <dbReference type="Pfam" id="PF00561"/>
    </source>
</evidence>
<protein>
    <submittedName>
        <fullName evidence="2">Pimeloyl-ACP methyl ester carboxylesterase</fullName>
    </submittedName>
</protein>
<dbReference type="PRINTS" id="PR00111">
    <property type="entry name" value="ABHYDROLASE"/>
</dbReference>
<dbReference type="InterPro" id="IPR000073">
    <property type="entry name" value="AB_hydrolase_1"/>
</dbReference>
<evidence type="ECO:0000313" key="3">
    <source>
        <dbReference type="Proteomes" id="UP001229346"/>
    </source>
</evidence>
<keyword evidence="3" id="KW-1185">Reference proteome</keyword>
<dbReference type="InterPro" id="IPR050266">
    <property type="entry name" value="AB_hydrolase_sf"/>
</dbReference>
<dbReference type="EMBL" id="JAUSSU010000008">
    <property type="protein sequence ID" value="MDQ0114794.1"/>
    <property type="molecule type" value="Genomic_DNA"/>
</dbReference>
<sequence length="281" mass="31496">MKEAYVEAGIIRYKDQGTGQAILFLHGALSNGNTWRKVIPAISKSFRCIVPDLPLGGHSIPLDPETDLTPTGLANLLKQFLDVLGLDDIILVGNDTGGAYAQVFTMSYPEKVSKLVLCNTDAFEIFPPKQFSLLKIGVNIPGFTFLMAQLFRIKPLLKTSMVLGLLSHTLSKEVLHTLYIHNFIHYKGVRADFSKVVRGWSPDVTRQAAEKLSFFNKPVLVIWGADDKKLFPVELGERIFSIFPDARFELVKNALTYVQEDQPEVFAHKLVHFIENTTFSK</sequence>
<dbReference type="SUPFAM" id="SSF53474">
    <property type="entry name" value="alpha/beta-Hydrolases"/>
    <property type="match status" value="1"/>
</dbReference>
<dbReference type="Gene3D" id="3.40.50.1820">
    <property type="entry name" value="alpha/beta hydrolase"/>
    <property type="match status" value="1"/>
</dbReference>
<gene>
    <name evidence="2" type="ORF">J2T15_004250</name>
</gene>
<feature type="domain" description="AB hydrolase-1" evidence="1">
    <location>
        <begin position="21"/>
        <end position="125"/>
    </location>
</feature>
<dbReference type="InterPro" id="IPR029058">
    <property type="entry name" value="AB_hydrolase_fold"/>
</dbReference>
<dbReference type="PANTHER" id="PTHR43798">
    <property type="entry name" value="MONOACYLGLYCEROL LIPASE"/>
    <property type="match status" value="1"/>
</dbReference>
<dbReference type="Pfam" id="PF00561">
    <property type="entry name" value="Abhydrolase_1"/>
    <property type="match status" value="1"/>
</dbReference>
<dbReference type="Proteomes" id="UP001229346">
    <property type="component" value="Unassembled WGS sequence"/>
</dbReference>
<reference evidence="2 3" key="1">
    <citation type="submission" date="2023-07" db="EMBL/GenBank/DDBJ databases">
        <title>Sorghum-associated microbial communities from plants grown in Nebraska, USA.</title>
        <authorList>
            <person name="Schachtman D."/>
        </authorList>
    </citation>
    <scope>NUCLEOTIDE SEQUENCE [LARGE SCALE GENOMIC DNA]</scope>
    <source>
        <strain evidence="2 3">CC482</strain>
    </source>
</reference>